<comment type="caution">
    <text evidence="8">The sequence shown here is derived from an EMBL/GenBank/DDBJ whole genome shotgun (WGS) entry which is preliminary data.</text>
</comment>
<dbReference type="GO" id="GO:0008270">
    <property type="term" value="F:zinc ion binding"/>
    <property type="evidence" value="ECO:0007669"/>
    <property type="project" value="InterPro"/>
</dbReference>
<dbReference type="Pfam" id="PF04082">
    <property type="entry name" value="Fungal_trans"/>
    <property type="match status" value="1"/>
</dbReference>
<evidence type="ECO:0000259" key="7">
    <source>
        <dbReference type="PROSITE" id="PS50181"/>
    </source>
</evidence>
<feature type="region of interest" description="Disordered" evidence="6">
    <location>
        <begin position="362"/>
        <end position="427"/>
    </location>
</feature>
<evidence type="ECO:0000256" key="2">
    <source>
        <dbReference type="ARBA" id="ARBA00023015"/>
    </source>
</evidence>
<reference evidence="8 9" key="1">
    <citation type="submission" date="2015-09" db="EMBL/GenBank/DDBJ databases">
        <title>Draft genome of a European isolate of the apple canker pathogen Neonectria ditissima.</title>
        <authorList>
            <person name="Gomez-Cortecero A."/>
            <person name="Harrison R.J."/>
            <person name="Armitage A.D."/>
        </authorList>
    </citation>
    <scope>NUCLEOTIDE SEQUENCE [LARGE SCALE GENOMIC DNA]</scope>
    <source>
        <strain evidence="8 9">R09/05</strain>
    </source>
</reference>
<dbReference type="STRING" id="78410.A0A0P7BPC6"/>
<keyword evidence="2" id="KW-0805">Transcription regulation</keyword>
<dbReference type="GO" id="GO:0006351">
    <property type="term" value="P:DNA-templated transcription"/>
    <property type="evidence" value="ECO:0007669"/>
    <property type="project" value="InterPro"/>
</dbReference>
<evidence type="ECO:0000313" key="9">
    <source>
        <dbReference type="Proteomes" id="UP000050424"/>
    </source>
</evidence>
<feature type="compositionally biased region" description="Polar residues" evidence="6">
    <location>
        <begin position="401"/>
        <end position="411"/>
    </location>
</feature>
<keyword evidence="5" id="KW-0539">Nucleus</keyword>
<evidence type="ECO:0000256" key="5">
    <source>
        <dbReference type="ARBA" id="ARBA00023242"/>
    </source>
</evidence>
<dbReference type="InterPro" id="IPR052073">
    <property type="entry name" value="Amide_Lactam_Regulators"/>
</dbReference>
<evidence type="ECO:0000313" key="8">
    <source>
        <dbReference type="EMBL" id="KPM42342.1"/>
    </source>
</evidence>
<dbReference type="AlphaFoldDB" id="A0A0P7BPC6"/>
<dbReference type="OrthoDB" id="39175at2759"/>
<keyword evidence="4" id="KW-0804">Transcription</keyword>
<dbReference type="CDD" id="cd12148">
    <property type="entry name" value="fungal_TF_MHR"/>
    <property type="match status" value="1"/>
</dbReference>
<sequence>MSLEEFHPEELVARFSHQPVEQTKMRIPLPRHPRLVLHDRPATRPCSLGDLDKLPNEVLHMIMDGLDLQAISRIARVCTRGTAIVDAFPAYRELVQHAPEALTALGYTRTLHLHSAGTLQATLRSQRCAYCKEYGSYLFLLECKRACHACLLFKPSLRLIYQDQAQKLFGLSEHQVKQLPTLHSRISRSNAWVGIPAGPSEVVGARAARELAISIHGSEENLPKCVRRRRIGVRKDERAYYNEMSSDESDSELLESPSSRIMPGNRMFETSMVPFPSIQNPGVVEKGLWCRGCHETSEWANMHLLSSEDLASLVPVGCSETRILQGMAHRARSKAGFLEHIKNCFGVRELLCHDRECRLRPSKRGKRRHRTAVAENDSPLDQNGDVPQELSDSQARVEIDVSQNQLQSPSSLHDDCIQAGTPSGSAQALPIFDPQQPQASISPTEDTCHSHAGDVDTGFLQVYGPENQLDAEQQELEAIIEIRHHVPGTPHSGLQQSFAETYWEYCYPWCPVLDRDTLMGDIARSPMLENALALAASHIQPPLVPHDGPAKYYDRARTMFYNDDEADGLTALKALTLFYWWAPRPPSTAHRHSSWWWTSVIIRHAQQMNLHREPAENHPLRERMDLSLRRRIWWTVFARERLTSLCQSKPCIIDPEDCNIQEPQPSDFPQDPVSQHKGQVFIYWIRLCAIVGRVAKYLSKSANSASYPFPVHLQHELVDWVHSLPTELQLPIGSATTAVFDRDVHQLHLPYLTTIIILHLKRSAHDLPQALPPAILAASCIARILRDILSRGNARFLMAITCWYSGTAFIALLQACRIEQFAQEAEEYLDVLTHAVGQLQNMWASANVIRQGFDRLRRSRSTVAVSNNMAFSANDLGLFSMPINGHSNDLEMHSATLGMSDSADAHDWALLFPFVTHSTNRIAKCLLSDKEQGTATRGFPSPENLQFHETLLNQYQDLLEPFTDYPLDLSSINFQL</sequence>
<accession>A0A0P7BPC6</accession>
<evidence type="ECO:0000256" key="4">
    <source>
        <dbReference type="ARBA" id="ARBA00023163"/>
    </source>
</evidence>
<organism evidence="8 9">
    <name type="scientific">Neonectria ditissima</name>
    <dbReference type="NCBI Taxonomy" id="78410"/>
    <lineage>
        <taxon>Eukaryota</taxon>
        <taxon>Fungi</taxon>
        <taxon>Dikarya</taxon>
        <taxon>Ascomycota</taxon>
        <taxon>Pezizomycotina</taxon>
        <taxon>Sordariomycetes</taxon>
        <taxon>Hypocreomycetidae</taxon>
        <taxon>Hypocreales</taxon>
        <taxon>Nectriaceae</taxon>
        <taxon>Neonectria</taxon>
    </lineage>
</organism>
<proteinExistence type="predicted"/>
<evidence type="ECO:0000256" key="6">
    <source>
        <dbReference type="SAM" id="MobiDB-lite"/>
    </source>
</evidence>
<name>A0A0P7BPC6_9HYPO</name>
<dbReference type="EMBL" id="LKCW01000050">
    <property type="protein sequence ID" value="KPM42342.1"/>
    <property type="molecule type" value="Genomic_DNA"/>
</dbReference>
<dbReference type="PANTHER" id="PTHR47171:SF5">
    <property type="entry name" value="ZN(II)2CYS6 TRANSCRIPTION FACTOR (EUROFUNG)"/>
    <property type="match status" value="1"/>
</dbReference>
<feature type="domain" description="F-box" evidence="7">
    <location>
        <begin position="48"/>
        <end position="94"/>
    </location>
</feature>
<dbReference type="GO" id="GO:0003677">
    <property type="term" value="F:DNA binding"/>
    <property type="evidence" value="ECO:0007669"/>
    <property type="project" value="UniProtKB-KW"/>
</dbReference>
<dbReference type="PANTHER" id="PTHR47171">
    <property type="entry name" value="FARA-RELATED"/>
    <property type="match status" value="1"/>
</dbReference>
<keyword evidence="9" id="KW-1185">Reference proteome</keyword>
<dbReference type="PROSITE" id="PS50181">
    <property type="entry name" value="FBOX"/>
    <property type="match status" value="1"/>
</dbReference>
<evidence type="ECO:0000256" key="1">
    <source>
        <dbReference type="ARBA" id="ARBA00022833"/>
    </source>
</evidence>
<evidence type="ECO:0000256" key="3">
    <source>
        <dbReference type="ARBA" id="ARBA00023125"/>
    </source>
</evidence>
<protein>
    <recommendedName>
        <fullName evidence="7">F-box domain-containing protein</fullName>
    </recommendedName>
</protein>
<gene>
    <name evidence="8" type="ORF">AK830_g4201</name>
</gene>
<keyword evidence="3" id="KW-0238">DNA-binding</keyword>
<dbReference type="SMART" id="SM00906">
    <property type="entry name" value="Fungal_trans"/>
    <property type="match status" value="1"/>
</dbReference>
<dbReference type="InterPro" id="IPR001810">
    <property type="entry name" value="F-box_dom"/>
</dbReference>
<feature type="compositionally biased region" description="Basic residues" evidence="6">
    <location>
        <begin position="362"/>
        <end position="371"/>
    </location>
</feature>
<keyword evidence="1" id="KW-0862">Zinc</keyword>
<dbReference type="Proteomes" id="UP000050424">
    <property type="component" value="Unassembled WGS sequence"/>
</dbReference>
<dbReference type="InterPro" id="IPR007219">
    <property type="entry name" value="XnlR_reg_dom"/>
</dbReference>